<feature type="compositionally biased region" description="Low complexity" evidence="1">
    <location>
        <begin position="20"/>
        <end position="32"/>
    </location>
</feature>
<evidence type="ECO:0000313" key="3">
    <source>
        <dbReference type="Proteomes" id="UP000717996"/>
    </source>
</evidence>
<dbReference type="AlphaFoldDB" id="A0A9P6YG82"/>
<comment type="caution">
    <text evidence="2">The sequence shown here is derived from an EMBL/GenBank/DDBJ whole genome shotgun (WGS) entry which is preliminary data.</text>
</comment>
<sequence>MGEVLGSDSRLTRYQLNHDPSTSSSTTPLFPSQNNNPAPMEADAMYQHSSPIFSFYLSAFRSKNNRGGNSQPAKYYN</sequence>
<dbReference type="OrthoDB" id="10278789at2759"/>
<protein>
    <submittedName>
        <fullName evidence="2">Uncharacterized protein</fullName>
    </submittedName>
</protein>
<reference evidence="2" key="1">
    <citation type="journal article" date="2020" name="Microb. Genom.">
        <title>Genetic diversity of clinical and environmental Mucorales isolates obtained from an investigation of mucormycosis cases among solid organ transplant recipients.</title>
        <authorList>
            <person name="Nguyen M.H."/>
            <person name="Kaul D."/>
            <person name="Muto C."/>
            <person name="Cheng S.J."/>
            <person name="Richter R.A."/>
            <person name="Bruno V.M."/>
            <person name="Liu G."/>
            <person name="Beyhan S."/>
            <person name="Sundermann A.J."/>
            <person name="Mounaud S."/>
            <person name="Pasculle A.W."/>
            <person name="Nierman W.C."/>
            <person name="Driscoll E."/>
            <person name="Cumbie R."/>
            <person name="Clancy C.J."/>
            <person name="Dupont C.L."/>
        </authorList>
    </citation>
    <scope>NUCLEOTIDE SEQUENCE</scope>
    <source>
        <strain evidence="2">GL16</strain>
    </source>
</reference>
<proteinExistence type="predicted"/>
<evidence type="ECO:0000313" key="2">
    <source>
        <dbReference type="EMBL" id="KAG1547626.1"/>
    </source>
</evidence>
<dbReference type="EMBL" id="JAANIT010000448">
    <property type="protein sequence ID" value="KAG1547626.1"/>
    <property type="molecule type" value="Genomic_DNA"/>
</dbReference>
<evidence type="ECO:0000256" key="1">
    <source>
        <dbReference type="SAM" id="MobiDB-lite"/>
    </source>
</evidence>
<gene>
    <name evidence="2" type="ORF">G6F51_004152</name>
</gene>
<feature type="region of interest" description="Disordered" evidence="1">
    <location>
        <begin position="1"/>
        <end position="43"/>
    </location>
</feature>
<dbReference type="Proteomes" id="UP000717996">
    <property type="component" value="Unassembled WGS sequence"/>
</dbReference>
<accession>A0A9P6YG82</accession>
<name>A0A9P6YG82_RHIOR</name>
<organism evidence="2 3">
    <name type="scientific">Rhizopus oryzae</name>
    <name type="common">Mucormycosis agent</name>
    <name type="synonym">Rhizopus arrhizus var. delemar</name>
    <dbReference type="NCBI Taxonomy" id="64495"/>
    <lineage>
        <taxon>Eukaryota</taxon>
        <taxon>Fungi</taxon>
        <taxon>Fungi incertae sedis</taxon>
        <taxon>Mucoromycota</taxon>
        <taxon>Mucoromycotina</taxon>
        <taxon>Mucoromycetes</taxon>
        <taxon>Mucorales</taxon>
        <taxon>Mucorineae</taxon>
        <taxon>Rhizopodaceae</taxon>
        <taxon>Rhizopus</taxon>
    </lineage>
</organism>